<evidence type="ECO:0000313" key="3">
    <source>
        <dbReference type="Proteomes" id="UP000036520"/>
    </source>
</evidence>
<evidence type="ECO:0000256" key="1">
    <source>
        <dbReference type="SAM" id="MobiDB-lite"/>
    </source>
</evidence>
<protein>
    <submittedName>
        <fullName evidence="2">Uncharacterized protein</fullName>
    </submittedName>
</protein>
<dbReference type="EMBL" id="CP012040">
    <property type="protein sequence ID" value="AKP50937.1"/>
    <property type="molecule type" value="Genomic_DNA"/>
</dbReference>
<name>A0A0H4PRN7_9BACT</name>
<reference evidence="2 3" key="1">
    <citation type="submission" date="2015-07" db="EMBL/GenBank/DDBJ databases">
        <authorList>
            <person name="Kim K.M."/>
        </authorList>
    </citation>
    <scope>NUCLEOTIDE SEQUENCE [LARGE SCALE GENOMIC DNA]</scope>
    <source>
        <strain evidence="2 3">KCTC 12363</strain>
    </source>
</reference>
<dbReference type="AlphaFoldDB" id="A0A0H4PRN7"/>
<organism evidence="2 3">
    <name type="scientific">Cyclobacterium amurskyense</name>
    <dbReference type="NCBI Taxonomy" id="320787"/>
    <lineage>
        <taxon>Bacteria</taxon>
        <taxon>Pseudomonadati</taxon>
        <taxon>Bacteroidota</taxon>
        <taxon>Cytophagia</taxon>
        <taxon>Cytophagales</taxon>
        <taxon>Cyclobacteriaceae</taxon>
        <taxon>Cyclobacterium</taxon>
    </lineage>
</organism>
<feature type="region of interest" description="Disordered" evidence="1">
    <location>
        <begin position="20"/>
        <end position="40"/>
    </location>
</feature>
<accession>A0A0H4PRN7</accession>
<keyword evidence="3" id="KW-1185">Reference proteome</keyword>
<dbReference type="KEGG" id="camu:CA2015_1500"/>
<sequence>MSELFIKEWILNTDRNKKSHTITKHSDSYPFDTPRQAQGPCSGSTLMNYNKGDGDQDTVFLTLTFKNVVPALDLLSKILILTCRNKR</sequence>
<dbReference type="STRING" id="320787.CA2015_1500"/>
<dbReference type="Proteomes" id="UP000036520">
    <property type="component" value="Chromosome"/>
</dbReference>
<evidence type="ECO:0000313" key="2">
    <source>
        <dbReference type="EMBL" id="AKP50937.1"/>
    </source>
</evidence>
<proteinExistence type="predicted"/>
<gene>
    <name evidence="2" type="ORF">CA2015_1500</name>
</gene>